<feature type="compositionally biased region" description="Low complexity" evidence="1">
    <location>
        <begin position="21"/>
        <end position="30"/>
    </location>
</feature>
<protein>
    <submittedName>
        <fullName evidence="2">Uncharacterized protein</fullName>
    </submittedName>
</protein>
<comment type="caution">
    <text evidence="2">The sequence shown here is derived from an EMBL/GenBank/DDBJ whole genome shotgun (WGS) entry which is preliminary data.</text>
</comment>
<dbReference type="PANTHER" id="PTHR21027:SF1">
    <property type="entry name" value="TRNA-SPLICING ENDONUCLEASE SUBUNIT SEN54"/>
    <property type="match status" value="1"/>
</dbReference>
<keyword evidence="3" id="KW-1185">Reference proteome</keyword>
<reference evidence="2 3" key="1">
    <citation type="journal article" date="2022" name="Nat. Plants">
        <title>Genomes of leafy and leafless Platanthera orchids illuminate the evolution of mycoheterotrophy.</title>
        <authorList>
            <person name="Li M.H."/>
            <person name="Liu K.W."/>
            <person name="Li Z."/>
            <person name="Lu H.C."/>
            <person name="Ye Q.L."/>
            <person name="Zhang D."/>
            <person name="Wang J.Y."/>
            <person name="Li Y.F."/>
            <person name="Zhong Z.M."/>
            <person name="Liu X."/>
            <person name="Yu X."/>
            <person name="Liu D.K."/>
            <person name="Tu X.D."/>
            <person name="Liu B."/>
            <person name="Hao Y."/>
            <person name="Liao X.Y."/>
            <person name="Jiang Y.T."/>
            <person name="Sun W.H."/>
            <person name="Chen J."/>
            <person name="Chen Y.Q."/>
            <person name="Ai Y."/>
            <person name="Zhai J.W."/>
            <person name="Wu S.S."/>
            <person name="Zhou Z."/>
            <person name="Hsiao Y.Y."/>
            <person name="Wu W.L."/>
            <person name="Chen Y.Y."/>
            <person name="Lin Y.F."/>
            <person name="Hsu J.L."/>
            <person name="Li C.Y."/>
            <person name="Wang Z.W."/>
            <person name="Zhao X."/>
            <person name="Zhong W.Y."/>
            <person name="Ma X.K."/>
            <person name="Ma L."/>
            <person name="Huang J."/>
            <person name="Chen G.Z."/>
            <person name="Huang M.Z."/>
            <person name="Huang L."/>
            <person name="Peng D.H."/>
            <person name="Luo Y.B."/>
            <person name="Zou S.Q."/>
            <person name="Chen S.P."/>
            <person name="Lan S."/>
            <person name="Tsai W.C."/>
            <person name="Van de Peer Y."/>
            <person name="Liu Z.J."/>
        </authorList>
    </citation>
    <scope>NUCLEOTIDE SEQUENCE [LARGE SCALE GENOMIC DNA]</scope>
    <source>
        <strain evidence="2">Lor288</strain>
    </source>
</reference>
<evidence type="ECO:0000313" key="2">
    <source>
        <dbReference type="EMBL" id="KAK8970282.1"/>
    </source>
</evidence>
<accession>A0ABR2N2B9</accession>
<dbReference type="PANTHER" id="PTHR21027">
    <property type="entry name" value="TRNA-SPLICING ENDONUCLEASE SUBUNIT SEN54"/>
    <property type="match status" value="1"/>
</dbReference>
<sequence length="270" mass="29841">MASRGGEEEEEGEHHRNPFLSIGSSKASSSKLQFRNDISTALWDEKKGMGEIVEKKGSVSSSGLYGDSPSPAQNPVDVGQNPEVFFTVSKISFHQASSFGRAKFVVDNAYPPPKAASSKKKNMMEEELKGLCERQGGHLKTLGYIIGRHGIPWTMKKNNRFDSNSSQTTSNPNQTLDPDEEYGISILLEGMLIDDLKLTFDVYLPNSRFRKSSPGDSSFLLCVLRGNPPLKREVESLERNSGGIPIKFCYVNHGLVSFFCFDKVTLPVLP</sequence>
<feature type="region of interest" description="Disordered" evidence="1">
    <location>
        <begin position="1"/>
        <end position="31"/>
    </location>
</feature>
<organism evidence="2 3">
    <name type="scientific">Platanthera guangdongensis</name>
    <dbReference type="NCBI Taxonomy" id="2320717"/>
    <lineage>
        <taxon>Eukaryota</taxon>
        <taxon>Viridiplantae</taxon>
        <taxon>Streptophyta</taxon>
        <taxon>Embryophyta</taxon>
        <taxon>Tracheophyta</taxon>
        <taxon>Spermatophyta</taxon>
        <taxon>Magnoliopsida</taxon>
        <taxon>Liliopsida</taxon>
        <taxon>Asparagales</taxon>
        <taxon>Orchidaceae</taxon>
        <taxon>Orchidoideae</taxon>
        <taxon>Orchideae</taxon>
        <taxon>Orchidinae</taxon>
        <taxon>Platanthera</taxon>
    </lineage>
</organism>
<dbReference type="Proteomes" id="UP001412067">
    <property type="component" value="Unassembled WGS sequence"/>
</dbReference>
<evidence type="ECO:0000313" key="3">
    <source>
        <dbReference type="Proteomes" id="UP001412067"/>
    </source>
</evidence>
<dbReference type="EMBL" id="JBBWWR010000002">
    <property type="protein sequence ID" value="KAK8970282.1"/>
    <property type="molecule type" value="Genomic_DNA"/>
</dbReference>
<feature type="compositionally biased region" description="Low complexity" evidence="1">
    <location>
        <begin position="163"/>
        <end position="175"/>
    </location>
</feature>
<evidence type="ECO:0000256" key="1">
    <source>
        <dbReference type="SAM" id="MobiDB-lite"/>
    </source>
</evidence>
<feature type="region of interest" description="Disordered" evidence="1">
    <location>
        <begin position="157"/>
        <end position="177"/>
    </location>
</feature>
<gene>
    <name evidence="2" type="ORF">KSP40_PGU017270</name>
</gene>
<dbReference type="InterPro" id="IPR024337">
    <property type="entry name" value="tRNA_splic_suSen54"/>
</dbReference>
<name>A0ABR2N2B9_9ASPA</name>
<proteinExistence type="predicted"/>